<comment type="subcellular location">
    <subcellularLocation>
        <location evidence="1">Cell membrane</location>
        <topology evidence="1">Multi-pass membrane protein</topology>
    </subcellularLocation>
</comment>
<evidence type="ECO:0000256" key="5">
    <source>
        <dbReference type="ARBA" id="ARBA00022989"/>
    </source>
</evidence>
<keyword evidence="2" id="KW-0813">Transport</keyword>
<protein>
    <submittedName>
        <fullName evidence="9">Uncharacterized protein</fullName>
    </submittedName>
</protein>
<evidence type="ECO:0000256" key="4">
    <source>
        <dbReference type="ARBA" id="ARBA00022692"/>
    </source>
</evidence>
<dbReference type="Proteomes" id="UP001147733">
    <property type="component" value="Unassembled WGS sequence"/>
</dbReference>
<evidence type="ECO:0000313" key="9">
    <source>
        <dbReference type="EMBL" id="KAJ5234220.1"/>
    </source>
</evidence>
<dbReference type="Pfam" id="PF25539">
    <property type="entry name" value="Bestrophin_2"/>
    <property type="match status" value="1"/>
</dbReference>
<evidence type="ECO:0000256" key="2">
    <source>
        <dbReference type="ARBA" id="ARBA00022448"/>
    </source>
</evidence>
<reference evidence="9" key="1">
    <citation type="submission" date="2022-11" db="EMBL/GenBank/DDBJ databases">
        <authorList>
            <person name="Petersen C."/>
        </authorList>
    </citation>
    <scope>NUCLEOTIDE SEQUENCE</scope>
    <source>
        <strain evidence="9">IBT 23319</strain>
    </source>
</reference>
<reference evidence="9" key="2">
    <citation type="journal article" date="2023" name="IMA Fungus">
        <title>Comparative genomic study of the Penicillium genus elucidates a diverse pangenome and 15 lateral gene transfer events.</title>
        <authorList>
            <person name="Petersen C."/>
            <person name="Sorensen T."/>
            <person name="Nielsen M.R."/>
            <person name="Sondergaard T.E."/>
            <person name="Sorensen J.L."/>
            <person name="Fitzpatrick D.A."/>
            <person name="Frisvad J.C."/>
            <person name="Nielsen K.L."/>
        </authorList>
    </citation>
    <scope>NUCLEOTIDE SEQUENCE</scope>
    <source>
        <strain evidence="9">IBT 23319</strain>
    </source>
</reference>
<dbReference type="GO" id="GO:0005886">
    <property type="term" value="C:plasma membrane"/>
    <property type="evidence" value="ECO:0007669"/>
    <property type="project" value="UniProtKB-SubCell"/>
</dbReference>
<keyword evidence="6" id="KW-0406">Ion transport</keyword>
<evidence type="ECO:0000256" key="8">
    <source>
        <dbReference type="SAM" id="Phobius"/>
    </source>
</evidence>
<dbReference type="GO" id="GO:0005254">
    <property type="term" value="F:chloride channel activity"/>
    <property type="evidence" value="ECO:0007669"/>
    <property type="project" value="InterPro"/>
</dbReference>
<evidence type="ECO:0000313" key="10">
    <source>
        <dbReference type="Proteomes" id="UP001147733"/>
    </source>
</evidence>
<keyword evidence="3" id="KW-1003">Cell membrane</keyword>
<keyword evidence="10" id="KW-1185">Reference proteome</keyword>
<dbReference type="GeneID" id="81381475"/>
<dbReference type="PANTHER" id="PTHR33281">
    <property type="entry name" value="UPF0187 PROTEIN YNEE"/>
    <property type="match status" value="1"/>
</dbReference>
<feature type="transmembrane region" description="Helical" evidence="8">
    <location>
        <begin position="149"/>
        <end position="171"/>
    </location>
</feature>
<keyword evidence="5 8" id="KW-1133">Transmembrane helix</keyword>
<organism evidence="9 10">
    <name type="scientific">Penicillium citrinum</name>
    <dbReference type="NCBI Taxonomy" id="5077"/>
    <lineage>
        <taxon>Eukaryota</taxon>
        <taxon>Fungi</taxon>
        <taxon>Dikarya</taxon>
        <taxon>Ascomycota</taxon>
        <taxon>Pezizomycotina</taxon>
        <taxon>Eurotiomycetes</taxon>
        <taxon>Eurotiomycetidae</taxon>
        <taxon>Eurotiales</taxon>
        <taxon>Aspergillaceae</taxon>
        <taxon>Penicillium</taxon>
    </lineage>
</organism>
<gene>
    <name evidence="9" type="ORF">N7469_003388</name>
</gene>
<accession>A0A9W9TPL4</accession>
<name>A0A9W9TPL4_PENCI</name>
<keyword evidence="4 8" id="KW-0812">Transmembrane</keyword>
<feature type="transmembrane region" description="Helical" evidence="8">
    <location>
        <begin position="380"/>
        <end position="401"/>
    </location>
</feature>
<proteinExistence type="predicted"/>
<dbReference type="InterPro" id="IPR044669">
    <property type="entry name" value="YneE/VCCN1/2-like"/>
</dbReference>
<keyword evidence="7 8" id="KW-0472">Membrane</keyword>
<dbReference type="AlphaFoldDB" id="A0A9W9TPL4"/>
<sequence length="513" mass="56740">MVLSLNTKGQSAAPAVGMPILNNIERPPVVLPDLHPQSEPVHFANHDLEADLSPDFLAPGRRLTPRPTFLENVVNPRDTPSTLRRRNSSELVRYFHGPRDMNQHTKWPIVFRMHGSVLPKLIIPLIFVALWSTTVTVISKYVYNLGIDNILLTVTGLVVGLSLSFQSSTGYERWASGRRYWALLHQSSRNLARTIWINIAEREGDLQKEDLLQKLTAINLILAFAISLKHKLRFEPDVGYDDLAGLVGHLDTFAKEAHDSQRLVPPEKSFWKSVGEYLSLSFAESNPRKLIKRAKKPLGHLPLEVLSHLSVYINECISNETLSQGVYQTQAVNCLTSLTEVVTGTESVLDTPLPAAYTISIAQITWIYVLVLPFQLYGSLSWVSIPGSIAAAYVILGIAAIGREIENPFGDDVNDLPLDTYCHQIAQELDVITASATPKVKDFTAHEDNLPLYPLSKEGYLGWKDRSVEEIRSALRAKVIANPTPINGSSRTTLGSTASAILGSSRQCLSPCA</sequence>
<dbReference type="RefSeq" id="XP_056501720.1">
    <property type="nucleotide sequence ID" value="XM_056642308.1"/>
</dbReference>
<evidence type="ECO:0000256" key="7">
    <source>
        <dbReference type="ARBA" id="ARBA00023136"/>
    </source>
</evidence>
<dbReference type="OrthoDB" id="1368at2759"/>
<comment type="caution">
    <text evidence="9">The sequence shown here is derived from an EMBL/GenBank/DDBJ whole genome shotgun (WGS) entry which is preliminary data.</text>
</comment>
<evidence type="ECO:0000256" key="6">
    <source>
        <dbReference type="ARBA" id="ARBA00023065"/>
    </source>
</evidence>
<dbReference type="PANTHER" id="PTHR33281:SF19">
    <property type="entry name" value="VOLTAGE-DEPENDENT ANION CHANNEL-FORMING PROTEIN YNEE"/>
    <property type="match status" value="1"/>
</dbReference>
<feature type="transmembrane region" description="Helical" evidence="8">
    <location>
        <begin position="355"/>
        <end position="374"/>
    </location>
</feature>
<evidence type="ECO:0000256" key="3">
    <source>
        <dbReference type="ARBA" id="ARBA00022475"/>
    </source>
</evidence>
<dbReference type="EMBL" id="JAPQKT010000003">
    <property type="protein sequence ID" value="KAJ5234220.1"/>
    <property type="molecule type" value="Genomic_DNA"/>
</dbReference>
<evidence type="ECO:0000256" key="1">
    <source>
        <dbReference type="ARBA" id="ARBA00004651"/>
    </source>
</evidence>